<dbReference type="NCBIfam" id="TIGR02799">
    <property type="entry name" value="thio_ybgC"/>
    <property type="match status" value="1"/>
</dbReference>
<dbReference type="CDD" id="cd00586">
    <property type="entry name" value="4HBT"/>
    <property type="match status" value="1"/>
</dbReference>
<dbReference type="Gene3D" id="3.10.129.10">
    <property type="entry name" value="Hotdog Thioesterase"/>
    <property type="match status" value="1"/>
</dbReference>
<name>A0A3N2RJI5_LYSEN</name>
<dbReference type="SUPFAM" id="SSF54637">
    <property type="entry name" value="Thioesterase/thiol ester dehydrase-isomerase"/>
    <property type="match status" value="1"/>
</dbReference>
<reference evidence="3 4" key="1">
    <citation type="submission" date="2018-10" db="EMBL/GenBank/DDBJ databases">
        <title>The genome of Lysobacter enzymogenes OH11.</title>
        <authorList>
            <person name="Liu F."/>
            <person name="Zhao Y."/>
            <person name="Qian G."/>
            <person name="Chen Y."/>
            <person name="Xu H."/>
        </authorList>
    </citation>
    <scope>NUCLEOTIDE SEQUENCE [LARGE SCALE GENOMIC DNA]</scope>
    <source>
        <strain evidence="3 4">OH11</strain>
    </source>
</reference>
<protein>
    <submittedName>
        <fullName evidence="3">Tol-pal system-associated acyl-CoA thioesterase</fullName>
    </submittedName>
</protein>
<dbReference type="InterPro" id="IPR029069">
    <property type="entry name" value="HotDog_dom_sf"/>
</dbReference>
<dbReference type="InterPro" id="IPR050563">
    <property type="entry name" value="4-hydroxybenzoyl-CoA_TE"/>
</dbReference>
<proteinExistence type="inferred from homology"/>
<evidence type="ECO:0000313" key="4">
    <source>
        <dbReference type="Proteomes" id="UP000275910"/>
    </source>
</evidence>
<organism evidence="3 4">
    <name type="scientific">Lysobacter enzymogenes</name>
    <dbReference type="NCBI Taxonomy" id="69"/>
    <lineage>
        <taxon>Bacteria</taxon>
        <taxon>Pseudomonadati</taxon>
        <taxon>Pseudomonadota</taxon>
        <taxon>Gammaproteobacteria</taxon>
        <taxon>Lysobacterales</taxon>
        <taxon>Lysobacteraceae</taxon>
        <taxon>Lysobacter</taxon>
    </lineage>
</organism>
<dbReference type="EMBL" id="RCTY01000021">
    <property type="protein sequence ID" value="ROU07544.1"/>
    <property type="molecule type" value="Genomic_DNA"/>
</dbReference>
<dbReference type="NCBIfam" id="TIGR00051">
    <property type="entry name" value="YbgC/FadM family acyl-CoA thioesterase"/>
    <property type="match status" value="1"/>
</dbReference>
<dbReference type="Proteomes" id="UP000275910">
    <property type="component" value="Unassembled WGS sequence"/>
</dbReference>
<accession>A0A3N2RJI5</accession>
<dbReference type="InterPro" id="IPR006684">
    <property type="entry name" value="YbgC/YbaW"/>
</dbReference>
<dbReference type="PANTHER" id="PTHR31793">
    <property type="entry name" value="4-HYDROXYBENZOYL-COA THIOESTERASE FAMILY MEMBER"/>
    <property type="match status" value="1"/>
</dbReference>
<dbReference type="PANTHER" id="PTHR31793:SF37">
    <property type="entry name" value="ACYL-COA THIOESTER HYDROLASE YBGC"/>
    <property type="match status" value="1"/>
</dbReference>
<evidence type="ECO:0000256" key="1">
    <source>
        <dbReference type="ARBA" id="ARBA00005953"/>
    </source>
</evidence>
<dbReference type="PIRSF" id="PIRSF003230">
    <property type="entry name" value="YbgC"/>
    <property type="match status" value="1"/>
</dbReference>
<dbReference type="FunFam" id="3.10.129.10:FF:000004">
    <property type="entry name" value="Tol-pal system-associated acyl-CoA thioesterase"/>
    <property type="match status" value="1"/>
</dbReference>
<sequence length="159" mass="17504">MSASEPGSGAVPGLFSWPTRVYWEDTDAGGLVYHAQYVAFMERARSEWVRALGYGQDGLRREHGLLFVVAGMQIGFLAPARLDDELQVTVQLVRCRRASLVFAQRVMRGAQRLVEAEVKVAAVDAQHLRPCPIPPALHAQLQAQEAPQPDALQAASRTR</sequence>
<comment type="similarity">
    <text evidence="1">Belongs to the 4-hydroxybenzoyl-CoA thioesterase family.</text>
</comment>
<dbReference type="GO" id="GO:0047617">
    <property type="term" value="F:fatty acyl-CoA hydrolase activity"/>
    <property type="evidence" value="ECO:0007669"/>
    <property type="project" value="TreeGrafter"/>
</dbReference>
<dbReference type="InterPro" id="IPR014166">
    <property type="entry name" value="Tol-Pal_acyl-CoA_thioesterase"/>
</dbReference>
<evidence type="ECO:0000256" key="2">
    <source>
        <dbReference type="ARBA" id="ARBA00022801"/>
    </source>
</evidence>
<gene>
    <name evidence="3" type="primary">ybgC</name>
    <name evidence="3" type="ORF">D9T17_08400</name>
</gene>
<evidence type="ECO:0000313" key="3">
    <source>
        <dbReference type="EMBL" id="ROU07544.1"/>
    </source>
</evidence>
<dbReference type="AlphaFoldDB" id="A0A3N2RJI5"/>
<dbReference type="Pfam" id="PF13279">
    <property type="entry name" value="4HBT_2"/>
    <property type="match status" value="1"/>
</dbReference>
<keyword evidence="2" id="KW-0378">Hydrolase</keyword>
<comment type="caution">
    <text evidence="3">The sequence shown here is derived from an EMBL/GenBank/DDBJ whole genome shotgun (WGS) entry which is preliminary data.</text>
</comment>
<dbReference type="RefSeq" id="WP_123647021.1">
    <property type="nucleotide sequence ID" value="NZ_RCTY01000021.1"/>
</dbReference>